<proteinExistence type="predicted"/>
<dbReference type="Pfam" id="PF13344">
    <property type="entry name" value="Hydrolase_6"/>
    <property type="match status" value="1"/>
</dbReference>
<dbReference type="Gene3D" id="3.40.50.1000">
    <property type="entry name" value="HAD superfamily/HAD-like"/>
    <property type="match status" value="2"/>
</dbReference>
<dbReference type="NCBIfam" id="NF007762">
    <property type="entry name" value="PRK10444.1"/>
    <property type="match status" value="1"/>
</dbReference>
<dbReference type="PANTHER" id="PTHR19288:SF46">
    <property type="entry name" value="HALOACID DEHALOGENASE-LIKE HYDROLASE DOMAIN-CONTAINING PROTEIN 2"/>
    <property type="match status" value="1"/>
</dbReference>
<accession>A0ABS8WD11</accession>
<dbReference type="SUPFAM" id="SSF56784">
    <property type="entry name" value="HAD-like"/>
    <property type="match status" value="1"/>
</dbReference>
<protein>
    <submittedName>
        <fullName evidence="1">HAD-IIA family hydrolase</fullName>
    </submittedName>
</protein>
<reference evidence="1 2" key="1">
    <citation type="journal article" date="2022" name="Environ. Microbiol. Rep.">
        <title>Eco-phylogenetic analyses reveal divergent evolution of vitamin B12 metabolism in the marine bacterial family 'Psychromonadaceae'.</title>
        <authorList>
            <person name="Jin X."/>
            <person name="Yang Y."/>
            <person name="Cao H."/>
            <person name="Gao B."/>
            <person name="Zhao Z."/>
        </authorList>
    </citation>
    <scope>NUCLEOTIDE SEQUENCE [LARGE SCALE GENOMIC DNA]</scope>
    <source>
        <strain evidence="1 2">MKS20</strain>
    </source>
</reference>
<dbReference type="CDD" id="cd07530">
    <property type="entry name" value="HAD_Pase_UmpH-like"/>
    <property type="match status" value="1"/>
</dbReference>
<evidence type="ECO:0000313" key="2">
    <source>
        <dbReference type="Proteomes" id="UP001201273"/>
    </source>
</evidence>
<dbReference type="InterPro" id="IPR023214">
    <property type="entry name" value="HAD_sf"/>
</dbReference>
<comment type="caution">
    <text evidence="1">The sequence shown here is derived from an EMBL/GenBank/DDBJ whole genome shotgun (WGS) entry which is preliminary data.</text>
</comment>
<dbReference type="GO" id="GO:0016787">
    <property type="term" value="F:hydrolase activity"/>
    <property type="evidence" value="ECO:0007669"/>
    <property type="project" value="UniProtKB-KW"/>
</dbReference>
<dbReference type="Pfam" id="PF13242">
    <property type="entry name" value="Hydrolase_like"/>
    <property type="match status" value="1"/>
</dbReference>
<dbReference type="PANTHER" id="PTHR19288">
    <property type="entry name" value="4-NITROPHENYLPHOSPHATASE-RELATED"/>
    <property type="match status" value="1"/>
</dbReference>
<dbReference type="InterPro" id="IPR006357">
    <property type="entry name" value="HAD-SF_hydro_IIA"/>
</dbReference>
<dbReference type="EMBL" id="JAIMJA010000009">
    <property type="protein sequence ID" value="MCE2595235.1"/>
    <property type="molecule type" value="Genomic_DNA"/>
</dbReference>
<dbReference type="InterPro" id="IPR036412">
    <property type="entry name" value="HAD-like_sf"/>
</dbReference>
<sequence length="253" mass="27713">MEQSMQKSIICDIDGVLLHNNSLIPGADTFIHRIIEQGNKLVILTNYPAMTENDLHNRFKSAGINVPPEYFYTSAMATAAFMERQEGNKAFVIGEGALTHELYKAGFTITDIDPDFVIVGETTSYNWSMIQKAARFVADGARFIATNPDTHGPSMSPACGALCAPIERMTGKEPFYVGKPSTWIIRAALNKIGAHSQDTCIIGDNLRTDILMGFQAGLETILVLSGVSSRADIDNVPFKPNHIVNSIQDIDFL</sequence>
<keyword evidence="2" id="KW-1185">Reference proteome</keyword>
<name>A0ABS8WD11_9GAMM</name>
<gene>
    <name evidence="1" type="ORF">K6Y31_10455</name>
</gene>
<keyword evidence="1" id="KW-0378">Hydrolase</keyword>
<dbReference type="Proteomes" id="UP001201273">
    <property type="component" value="Unassembled WGS sequence"/>
</dbReference>
<evidence type="ECO:0000313" key="1">
    <source>
        <dbReference type="EMBL" id="MCE2595235.1"/>
    </source>
</evidence>
<dbReference type="NCBIfam" id="TIGR01460">
    <property type="entry name" value="HAD-SF-IIA"/>
    <property type="match status" value="1"/>
</dbReference>
<organism evidence="1 2">
    <name type="scientific">Motilimonas cestriensis</name>
    <dbReference type="NCBI Taxonomy" id="2742685"/>
    <lineage>
        <taxon>Bacteria</taxon>
        <taxon>Pseudomonadati</taxon>
        <taxon>Pseudomonadota</taxon>
        <taxon>Gammaproteobacteria</taxon>
        <taxon>Alteromonadales</taxon>
        <taxon>Alteromonadales genera incertae sedis</taxon>
        <taxon>Motilimonas</taxon>
    </lineage>
</organism>